<organism evidence="1 2">
    <name type="scientific">Chaetomium tenue</name>
    <dbReference type="NCBI Taxonomy" id="1854479"/>
    <lineage>
        <taxon>Eukaryota</taxon>
        <taxon>Fungi</taxon>
        <taxon>Dikarya</taxon>
        <taxon>Ascomycota</taxon>
        <taxon>Pezizomycotina</taxon>
        <taxon>Sordariomycetes</taxon>
        <taxon>Sordariomycetidae</taxon>
        <taxon>Sordariales</taxon>
        <taxon>Chaetomiaceae</taxon>
        <taxon>Chaetomium</taxon>
    </lineage>
</organism>
<comment type="caution">
    <text evidence="1">The sequence shown here is derived from an EMBL/GenBank/DDBJ whole genome shotgun (WGS) entry which is preliminary data.</text>
</comment>
<reference evidence="1 2" key="1">
    <citation type="journal article" date="2021" name="Nat. Commun.">
        <title>Genetic determinants of endophytism in the Arabidopsis root mycobiome.</title>
        <authorList>
            <person name="Mesny F."/>
            <person name="Miyauchi S."/>
            <person name="Thiergart T."/>
            <person name="Pickel B."/>
            <person name="Atanasova L."/>
            <person name="Karlsson M."/>
            <person name="Huettel B."/>
            <person name="Barry K.W."/>
            <person name="Haridas S."/>
            <person name="Chen C."/>
            <person name="Bauer D."/>
            <person name="Andreopoulos W."/>
            <person name="Pangilinan J."/>
            <person name="LaButti K."/>
            <person name="Riley R."/>
            <person name="Lipzen A."/>
            <person name="Clum A."/>
            <person name="Drula E."/>
            <person name="Henrissat B."/>
            <person name="Kohler A."/>
            <person name="Grigoriev I.V."/>
            <person name="Martin F.M."/>
            <person name="Hacquard S."/>
        </authorList>
    </citation>
    <scope>NUCLEOTIDE SEQUENCE [LARGE SCALE GENOMIC DNA]</scope>
    <source>
        <strain evidence="1 2">MPI-SDFR-AT-0079</strain>
    </source>
</reference>
<protein>
    <submittedName>
        <fullName evidence="1">Uncharacterized protein</fullName>
    </submittedName>
</protein>
<evidence type="ECO:0000313" key="2">
    <source>
        <dbReference type="Proteomes" id="UP000724584"/>
    </source>
</evidence>
<dbReference type="Proteomes" id="UP000724584">
    <property type="component" value="Unassembled WGS sequence"/>
</dbReference>
<proteinExistence type="predicted"/>
<dbReference type="EMBL" id="JAGIZQ010000007">
    <property type="protein sequence ID" value="KAH6617399.1"/>
    <property type="molecule type" value="Genomic_DNA"/>
</dbReference>
<evidence type="ECO:0000313" key="1">
    <source>
        <dbReference type="EMBL" id="KAH6617399.1"/>
    </source>
</evidence>
<name>A0ACB7NV79_9PEZI</name>
<keyword evidence="2" id="KW-1185">Reference proteome</keyword>
<gene>
    <name evidence="1" type="ORF">F5144DRAFT_498981</name>
</gene>
<accession>A0ACB7NV79</accession>
<sequence length="215" mass="23708">MAALFRNFWFARPSQNQEDEIVQHEHLATPPAPWPEGMPKDVPGVTCQGRGEVWWARVRVSYSDGPGASVYGWPAKGGIYVHTASAVEIEFLGFDRFSPVPHPSPNNPSAAPDEEAHCNKMRQLGAVWWKSEYAWSEDGLTVHHTPPPDPPNSFIVTGWPTTGGVWVLSTTKGEAIEKGVGVLSFVKEVSCLLIVRGHLLDRYLTNNAPLLTNMP</sequence>